<dbReference type="OrthoDB" id="6779410at2759"/>
<dbReference type="PANTHER" id="PTHR10773:SF19">
    <property type="match status" value="1"/>
</dbReference>
<protein>
    <submittedName>
        <fullName evidence="1">Uncharacterized protein</fullName>
    </submittedName>
</protein>
<dbReference type="AlphaFoldDB" id="A0A9N9X4N2"/>
<reference evidence="1" key="1">
    <citation type="submission" date="2022-01" db="EMBL/GenBank/DDBJ databases">
        <authorList>
            <person name="King R."/>
        </authorList>
    </citation>
    <scope>NUCLEOTIDE SEQUENCE</scope>
</reference>
<sequence>MISNRTKLMVSMVSNKENENPDLQKGFNDDNVQNTAIEFEENTNLNSEFFYLENMPIYLMDSTELENDNNIIEDKVLDAFSISEILADSQLSPKIINTSCDQTEYLMTETENSSACDILQSINQDNSHNKKSVHPDDANFEELLGRWHEEAGSDFSDRDGDDTPNIKWIHVKNVNYFSGLLKLKMKKTAKVENLNVSEGSEIDEVDIQNYNTDSEMSASFKDEGYYIPCLPVIVLRSPTYLAFGSPATDICGFCIRTNPEINTTKDEEQRLKLKMDLTIHKTRAKQFFKSMKEESADSVTYCFDLQQVQNLPKAPITEALYSQQLAFYAFCVIDILTKTPVFYTWLEHEALRGMVEISFALTDFLKKTDFDPDIKHLRLFSDGCGGQNKNSHMVHALTLWLLNNAPKTI</sequence>
<dbReference type="EMBL" id="OU898276">
    <property type="protein sequence ID" value="CAG9827127.1"/>
    <property type="molecule type" value="Genomic_DNA"/>
</dbReference>
<dbReference type="Proteomes" id="UP001153709">
    <property type="component" value="Chromosome 1"/>
</dbReference>
<keyword evidence="2" id="KW-1185">Reference proteome</keyword>
<gene>
    <name evidence="1" type="ORF">DIABBA_LOCUS1162</name>
</gene>
<proteinExistence type="predicted"/>
<dbReference type="PANTHER" id="PTHR10773">
    <property type="entry name" value="DNA-DIRECTED RNA POLYMERASES I, II, AND III SUBUNIT RPABC2"/>
    <property type="match status" value="1"/>
</dbReference>
<organism evidence="1 2">
    <name type="scientific">Diabrotica balteata</name>
    <name type="common">Banded cucumber beetle</name>
    <dbReference type="NCBI Taxonomy" id="107213"/>
    <lineage>
        <taxon>Eukaryota</taxon>
        <taxon>Metazoa</taxon>
        <taxon>Ecdysozoa</taxon>
        <taxon>Arthropoda</taxon>
        <taxon>Hexapoda</taxon>
        <taxon>Insecta</taxon>
        <taxon>Pterygota</taxon>
        <taxon>Neoptera</taxon>
        <taxon>Endopterygota</taxon>
        <taxon>Coleoptera</taxon>
        <taxon>Polyphaga</taxon>
        <taxon>Cucujiformia</taxon>
        <taxon>Chrysomeloidea</taxon>
        <taxon>Chrysomelidae</taxon>
        <taxon>Galerucinae</taxon>
        <taxon>Diabroticina</taxon>
        <taxon>Diabroticites</taxon>
        <taxon>Diabrotica</taxon>
    </lineage>
</organism>
<name>A0A9N9X4N2_DIABA</name>
<evidence type="ECO:0000313" key="2">
    <source>
        <dbReference type="Proteomes" id="UP001153709"/>
    </source>
</evidence>
<accession>A0A9N9X4N2</accession>
<evidence type="ECO:0000313" key="1">
    <source>
        <dbReference type="EMBL" id="CAG9827127.1"/>
    </source>
</evidence>